<dbReference type="EMBL" id="JAOTIF010000017">
    <property type="protein sequence ID" value="MCU7551035.1"/>
    <property type="molecule type" value="Genomic_DNA"/>
</dbReference>
<keyword evidence="4" id="KW-1185">Reference proteome</keyword>
<dbReference type="InterPro" id="IPR000601">
    <property type="entry name" value="PKD_dom"/>
</dbReference>
<dbReference type="SMART" id="SM00089">
    <property type="entry name" value="PKD"/>
    <property type="match status" value="1"/>
</dbReference>
<name>A0A9X2XYE2_9BACT</name>
<dbReference type="Gene3D" id="2.60.40.10">
    <property type="entry name" value="Immunoglobulins"/>
    <property type="match status" value="2"/>
</dbReference>
<dbReference type="InterPro" id="IPR013783">
    <property type="entry name" value="Ig-like_fold"/>
</dbReference>
<dbReference type="Pfam" id="PF13585">
    <property type="entry name" value="CHU_C"/>
    <property type="match status" value="1"/>
</dbReference>
<dbReference type="RefSeq" id="WP_279298474.1">
    <property type="nucleotide sequence ID" value="NZ_JAOTIF010000017.1"/>
</dbReference>
<gene>
    <name evidence="3" type="ORF">OCK74_18090</name>
</gene>
<dbReference type="Proteomes" id="UP001155483">
    <property type="component" value="Unassembled WGS sequence"/>
</dbReference>
<feature type="chain" id="PRO_5040945961" evidence="1">
    <location>
        <begin position="20"/>
        <end position="672"/>
    </location>
</feature>
<feature type="domain" description="PKD" evidence="2">
    <location>
        <begin position="512"/>
        <end position="577"/>
    </location>
</feature>
<dbReference type="InterPro" id="IPR026341">
    <property type="entry name" value="T9SS_type_B"/>
</dbReference>
<dbReference type="SUPFAM" id="SSF49299">
    <property type="entry name" value="PKD domain"/>
    <property type="match status" value="2"/>
</dbReference>
<dbReference type="InterPro" id="IPR035986">
    <property type="entry name" value="PKD_dom_sf"/>
</dbReference>
<dbReference type="PROSITE" id="PS50093">
    <property type="entry name" value="PKD"/>
    <property type="match status" value="1"/>
</dbReference>
<dbReference type="InterPro" id="IPR022409">
    <property type="entry name" value="PKD/Chitinase_dom"/>
</dbReference>
<reference evidence="3" key="1">
    <citation type="submission" date="2022-09" db="EMBL/GenBank/DDBJ databases">
        <authorList>
            <person name="Yuan C."/>
            <person name="Ke Z."/>
        </authorList>
    </citation>
    <scope>NUCLEOTIDE SEQUENCE</scope>
    <source>
        <strain evidence="3">LB-8</strain>
    </source>
</reference>
<accession>A0A9X2XYE2</accession>
<dbReference type="NCBIfam" id="TIGR04131">
    <property type="entry name" value="Bac_Flav_CTERM"/>
    <property type="match status" value="1"/>
</dbReference>
<evidence type="ECO:0000313" key="4">
    <source>
        <dbReference type="Proteomes" id="UP001155483"/>
    </source>
</evidence>
<evidence type="ECO:0000259" key="2">
    <source>
        <dbReference type="PROSITE" id="PS50093"/>
    </source>
</evidence>
<sequence length="672" mass="72402">MRNFLLVFYFLLLGNCVNAQTCSSLGQTPSSAFPVCGTSTFHQTNVPICSTRSLYVPGCSNDGAAYADKNPYWYKFTCYTSGSLGFLIKPTNQGDDYDWQLYDITGHDPDEVFTNRSLVVTGNWAGTYGNTGASNSGVNFIHCASDPAAKQNSFSVMPQLTAGHTYLLLVSHFTDSQSGYELSFGGGTAVITDTSLPRLHSAEASCGGDVIRVKLNKRIRCQSLTSTGSEFSINTGSISVISANGIGCSSGFDTDSIELRLSGFLPPGTFSLVAKLGTDNNTLLDYCDNAIPVGSKVDFTVYPLLPTPMDSLQPVQCAPQTLRLFFRKPMLCSSVAADGSDFVLTGPYPVRIAGASGSCSGTATTSKEIIIRLQQPLSGGGNFTLALKKGGDGNTVLDECGKETPEGSSIAFSVKDTVTATFSYVKKYGCSVDTVLFRHAGTNGVNSWKWSLDEGQSSATQNPVAIYKQFNQKNISLIVSNGFCSDTSSQTVALTNFLKADFSVFEDNCPKESVPFTSQAQGTIVRHQWSFGDGGSSTDASPAHIFAPPDNTRNFTVTYTVTDDIGCQSTAQKNIIVYGSCYLAVPNAFTPNNDSRNDFLRPLNAVKASQLVFKVYNRWGQLVYQTTDWKKGWNGTLNGLPQPAGVYAWILQYVDRNTGEKRIMRGTAALIR</sequence>
<protein>
    <submittedName>
        <fullName evidence="3">Gliding motility-associated C-terminal domain-containing protein</fullName>
    </submittedName>
</protein>
<evidence type="ECO:0000313" key="3">
    <source>
        <dbReference type="EMBL" id="MCU7551035.1"/>
    </source>
</evidence>
<feature type="signal peptide" evidence="1">
    <location>
        <begin position="1"/>
        <end position="19"/>
    </location>
</feature>
<proteinExistence type="predicted"/>
<dbReference type="Pfam" id="PF18911">
    <property type="entry name" value="PKD_4"/>
    <property type="match status" value="1"/>
</dbReference>
<organism evidence="3 4">
    <name type="scientific">Paraflavisolibacter caeni</name>
    <dbReference type="NCBI Taxonomy" id="2982496"/>
    <lineage>
        <taxon>Bacteria</taxon>
        <taxon>Pseudomonadati</taxon>
        <taxon>Bacteroidota</taxon>
        <taxon>Chitinophagia</taxon>
        <taxon>Chitinophagales</taxon>
        <taxon>Chitinophagaceae</taxon>
        <taxon>Paraflavisolibacter</taxon>
    </lineage>
</organism>
<keyword evidence="1" id="KW-0732">Signal</keyword>
<comment type="caution">
    <text evidence="3">The sequence shown here is derived from an EMBL/GenBank/DDBJ whole genome shotgun (WGS) entry which is preliminary data.</text>
</comment>
<evidence type="ECO:0000256" key="1">
    <source>
        <dbReference type="SAM" id="SignalP"/>
    </source>
</evidence>
<reference evidence="3" key="2">
    <citation type="submission" date="2023-04" db="EMBL/GenBank/DDBJ databases">
        <title>Paracnuella aquatica gen. nov., sp. nov., a member of the family Chitinophagaceae isolated from a hot spring.</title>
        <authorList>
            <person name="Wang C."/>
        </authorList>
    </citation>
    <scope>NUCLEOTIDE SEQUENCE</scope>
    <source>
        <strain evidence="3">LB-8</strain>
    </source>
</reference>
<dbReference type="CDD" id="cd00146">
    <property type="entry name" value="PKD"/>
    <property type="match status" value="1"/>
</dbReference>
<dbReference type="AlphaFoldDB" id="A0A9X2XYE2"/>